<dbReference type="PANTHER" id="PTHR45689">
    <property type="entry name" value="I[[H]] CHANNEL, ISOFORM E"/>
    <property type="match status" value="1"/>
</dbReference>
<reference evidence="4 5" key="1">
    <citation type="journal article" date="2023" name="Commun. Biol.">
        <title>Genome analysis of Parmales, the sister group of diatoms, reveals the evolutionary specialization of diatoms from phago-mixotrophs to photoautotrophs.</title>
        <authorList>
            <person name="Ban H."/>
            <person name="Sato S."/>
            <person name="Yoshikawa S."/>
            <person name="Yamada K."/>
            <person name="Nakamura Y."/>
            <person name="Ichinomiya M."/>
            <person name="Sato N."/>
            <person name="Blanc-Mathieu R."/>
            <person name="Endo H."/>
            <person name="Kuwata A."/>
            <person name="Ogata H."/>
        </authorList>
    </citation>
    <scope>NUCLEOTIDE SEQUENCE [LARGE SCALE GENOMIC DNA]</scope>
</reference>
<feature type="region of interest" description="Disordered" evidence="1">
    <location>
        <begin position="736"/>
        <end position="820"/>
    </location>
</feature>
<sequence>MDPPPTVDRMSSGATSAGLELPDLSVSTSGIMTKQQSSVNFGFASSSKDLSEAAAVEATPSQPSRRSHPLSWMATSLTSFRQTKTDDDRGVSSKLTAALPFAAQRSRSNTAGARKSSTRTTATSIFSAASSRQKTRDDAAHRKSQQLDDLVDKYHIRAMESFGEEDGKQQVLHPDIFSTIKSLGTRRGYYQTGVGLCGVFSSCTLPWVLAFPMGTSAETLLYCLYATDFVYLCDLLTTVFEVYRIYTSAYAGDIDTAPNMDWHLGLAFWGAVSFVNAISFNLQCVFVGLGDTPREVVQRERHDADALSGHGQGKHLLFFTTGLWFMLQSVVRLYTFLRRGTAGQIFDDRGGSGSSKSDIVVKFIKVAFCMFITLHMICCLWIMVANKGCSEYFYAVKYQPDNMDPEDYAATCWWKMSLDADEIKDDTIWDTYFSVLFTTTAMFIGGENPAPVNALESCVAVMFVLMGIAFSAIFYGQAMSLIHSLNSKSLEYRVKMEDIGTTMDHLQLPHKLRSRINRYYWYCWFRYSNFTNKGVSSFLGELSEPLAMEVQLICHSNLLANIPLFAGANSNVMRHVMMSIDSEIFLPGDYIFRVGDEAVKLYMIQNGVVAIINSSDEVIVTLEEGGYFGEVALLTDVKRTASAKAAGYVTCDTLDKMHFNEIRDGDDEFNLFIVKMCSEQDYVFGAGRSPGKKRRDYGHGRRSVAGKRKTAVMEKIDGEGKGKIEEFLRIAREKINGGSPTLNDRKSVFTKSNPLHSGGEGKGGGESDDGNRSSTASTSPGVGTRKRPSSLQTQVKDGLSKATSGRGGSRHKAGGVAAAAETRRIVREEVAKEMKDLRAFFSEELRALKPTQSDT</sequence>
<dbReference type="PROSITE" id="PS50042">
    <property type="entry name" value="CNMP_BINDING_3"/>
    <property type="match status" value="1"/>
</dbReference>
<feature type="region of interest" description="Disordered" evidence="1">
    <location>
        <begin position="1"/>
        <end position="21"/>
    </location>
</feature>
<feature type="domain" description="Cyclic nucleotide-binding" evidence="3">
    <location>
        <begin position="564"/>
        <end position="662"/>
    </location>
</feature>
<feature type="compositionally biased region" description="Low complexity" evidence="1">
    <location>
        <begin position="110"/>
        <end position="131"/>
    </location>
</feature>
<proteinExistence type="predicted"/>
<keyword evidence="2" id="KW-0812">Transmembrane</keyword>
<dbReference type="InterPro" id="IPR018490">
    <property type="entry name" value="cNMP-bd_dom_sf"/>
</dbReference>
<feature type="transmembrane region" description="Helical" evidence="2">
    <location>
        <begin position="458"/>
        <end position="478"/>
    </location>
</feature>
<feature type="transmembrane region" description="Helical" evidence="2">
    <location>
        <begin position="427"/>
        <end position="446"/>
    </location>
</feature>
<dbReference type="SMART" id="SM00100">
    <property type="entry name" value="cNMP"/>
    <property type="match status" value="1"/>
</dbReference>
<evidence type="ECO:0000313" key="4">
    <source>
        <dbReference type="EMBL" id="GMI36686.1"/>
    </source>
</evidence>
<accession>A0ABQ6N0G0</accession>
<dbReference type="InterPro" id="IPR051413">
    <property type="entry name" value="K/Na_HCN_channel"/>
</dbReference>
<protein>
    <recommendedName>
        <fullName evidence="3">Cyclic nucleotide-binding domain-containing protein</fullName>
    </recommendedName>
</protein>
<name>A0ABQ6N0G0_9STRA</name>
<feature type="transmembrane region" description="Helical" evidence="2">
    <location>
        <begin position="363"/>
        <end position="384"/>
    </location>
</feature>
<dbReference type="Gene3D" id="1.10.287.70">
    <property type="match status" value="1"/>
</dbReference>
<dbReference type="InterPro" id="IPR014710">
    <property type="entry name" value="RmlC-like_jellyroll"/>
</dbReference>
<dbReference type="CDD" id="cd00038">
    <property type="entry name" value="CAP_ED"/>
    <property type="match status" value="1"/>
</dbReference>
<feature type="transmembrane region" description="Helical" evidence="2">
    <location>
        <begin position="266"/>
        <end position="289"/>
    </location>
</feature>
<dbReference type="PANTHER" id="PTHR45689:SF15">
    <property type="entry name" value="TETRAMERIC POTASSIUM-SELECTIVE CYCLIC NUCLEOTIDE GATED CHANNEL"/>
    <property type="match status" value="1"/>
</dbReference>
<feature type="compositionally biased region" description="Polar residues" evidence="1">
    <location>
        <begin position="772"/>
        <end position="781"/>
    </location>
</feature>
<dbReference type="SUPFAM" id="SSF51206">
    <property type="entry name" value="cAMP-binding domain-like"/>
    <property type="match status" value="1"/>
</dbReference>
<dbReference type="InterPro" id="IPR000595">
    <property type="entry name" value="cNMP-bd_dom"/>
</dbReference>
<dbReference type="Proteomes" id="UP001165060">
    <property type="component" value="Unassembled WGS sequence"/>
</dbReference>
<feature type="transmembrane region" description="Helical" evidence="2">
    <location>
        <begin position="188"/>
        <end position="209"/>
    </location>
</feature>
<dbReference type="SUPFAM" id="SSF81324">
    <property type="entry name" value="Voltage-gated potassium channels"/>
    <property type="match status" value="1"/>
</dbReference>
<dbReference type="Pfam" id="PF00027">
    <property type="entry name" value="cNMP_binding"/>
    <property type="match status" value="1"/>
</dbReference>
<evidence type="ECO:0000259" key="3">
    <source>
        <dbReference type="PROSITE" id="PS50042"/>
    </source>
</evidence>
<evidence type="ECO:0000256" key="1">
    <source>
        <dbReference type="SAM" id="MobiDB-lite"/>
    </source>
</evidence>
<gene>
    <name evidence="4" type="ORF">TeGR_g10699</name>
</gene>
<feature type="transmembrane region" description="Helical" evidence="2">
    <location>
        <begin position="316"/>
        <end position="337"/>
    </location>
</feature>
<dbReference type="EMBL" id="BRYB01000744">
    <property type="protein sequence ID" value="GMI36686.1"/>
    <property type="molecule type" value="Genomic_DNA"/>
</dbReference>
<dbReference type="Gene3D" id="1.10.287.630">
    <property type="entry name" value="Helix hairpin bin"/>
    <property type="match status" value="1"/>
</dbReference>
<evidence type="ECO:0000256" key="2">
    <source>
        <dbReference type="SAM" id="Phobius"/>
    </source>
</evidence>
<organism evidence="4 5">
    <name type="scientific">Tetraparma gracilis</name>
    <dbReference type="NCBI Taxonomy" id="2962635"/>
    <lineage>
        <taxon>Eukaryota</taxon>
        <taxon>Sar</taxon>
        <taxon>Stramenopiles</taxon>
        <taxon>Ochrophyta</taxon>
        <taxon>Bolidophyceae</taxon>
        <taxon>Parmales</taxon>
        <taxon>Triparmaceae</taxon>
        <taxon>Tetraparma</taxon>
    </lineage>
</organism>
<dbReference type="PROSITE" id="PS00889">
    <property type="entry name" value="CNMP_BINDING_2"/>
    <property type="match status" value="1"/>
</dbReference>
<dbReference type="InterPro" id="IPR018488">
    <property type="entry name" value="cNMP-bd_CS"/>
</dbReference>
<dbReference type="Gene3D" id="2.60.120.10">
    <property type="entry name" value="Jelly Rolls"/>
    <property type="match status" value="1"/>
</dbReference>
<feature type="region of interest" description="Disordered" evidence="1">
    <location>
        <begin position="102"/>
        <end position="143"/>
    </location>
</feature>
<feature type="transmembrane region" description="Helical" evidence="2">
    <location>
        <begin position="229"/>
        <end position="246"/>
    </location>
</feature>
<keyword evidence="2" id="KW-1133">Transmembrane helix</keyword>
<keyword evidence="5" id="KW-1185">Reference proteome</keyword>
<feature type="region of interest" description="Disordered" evidence="1">
    <location>
        <begin position="688"/>
        <end position="709"/>
    </location>
</feature>
<evidence type="ECO:0000313" key="5">
    <source>
        <dbReference type="Proteomes" id="UP001165060"/>
    </source>
</evidence>
<keyword evidence="2" id="KW-0472">Membrane</keyword>
<feature type="compositionally biased region" description="Basic residues" evidence="1">
    <location>
        <begin position="690"/>
        <end position="709"/>
    </location>
</feature>
<comment type="caution">
    <text evidence="4">The sequence shown here is derived from an EMBL/GenBank/DDBJ whole genome shotgun (WGS) entry which is preliminary data.</text>
</comment>